<evidence type="ECO:0000313" key="3">
    <source>
        <dbReference type="Proteomes" id="UP001189429"/>
    </source>
</evidence>
<accession>A0ABN9SN37</accession>
<proteinExistence type="predicted"/>
<evidence type="ECO:0000256" key="1">
    <source>
        <dbReference type="SAM" id="MobiDB-lite"/>
    </source>
</evidence>
<protein>
    <submittedName>
        <fullName evidence="2">Uncharacterized protein</fullName>
    </submittedName>
</protein>
<feature type="non-terminal residue" evidence="2">
    <location>
        <position position="1"/>
    </location>
</feature>
<comment type="caution">
    <text evidence="2">The sequence shown here is derived from an EMBL/GenBank/DDBJ whole genome shotgun (WGS) entry which is preliminary data.</text>
</comment>
<name>A0ABN9SN37_9DINO</name>
<feature type="compositionally biased region" description="Basic residues" evidence="1">
    <location>
        <begin position="949"/>
        <end position="962"/>
    </location>
</feature>
<feature type="region of interest" description="Disordered" evidence="1">
    <location>
        <begin position="854"/>
        <end position="962"/>
    </location>
</feature>
<feature type="region of interest" description="Disordered" evidence="1">
    <location>
        <begin position="436"/>
        <end position="466"/>
    </location>
</feature>
<evidence type="ECO:0000313" key="2">
    <source>
        <dbReference type="EMBL" id="CAK0833226.1"/>
    </source>
</evidence>
<keyword evidence="3" id="KW-1185">Reference proteome</keyword>
<sequence length="962" mass="104392">DMTLPSVFNDQVRAAMAAGLGSKPGWAFEDFFKLDPTEEHRLKMGLAVHLNLQYDAVNMGEPSAVPIDGVAAYRPDVIGDLHNKYLDATSAGTPAPDATVATVISALFVKWCAPGKVFHVGYVSDWISKNSASWGSSIERRAGGLQAQAPYGAQRLTLSNQSSLFGLIALGVKQYLHGKVDDHIATALRSIRVMLFLGAESEDVELLNANENVAKEEYKRHSELENVTVVQQWCESMRAAGSLDPTKALDVFKFSAILGDPRQATPAWLSKLVGSVAPTRPNKVKAIMKQECNLNWLKQNKVQAAHAQMKSFQAGEQLQIRMAQYAARRVFEFRMKHKTVDAFSSAPAWVAFARLLPFIESVLQSEYGPDMRAWPDQATALHKQLWVGELDSDLIQVSTQIPGHFDARHSEIVKLLTSVFTPLQRTMKAVAAAKAVRVTEQPPPPPLETASAGDGDEGGNGMTEKTGDVTNELAAGLDLAEKKKLVSDLNKQGRKRKARDAGAGFLLESRGGVPGWPWQAISDRDKSLQRQIDQQAAEIIRNRVVVMRSSTEAKHWMESHAPGYVARAIVVDIAMAGKLDSGPKSRRICRDPSESICKEWAEAIKILPATPVIGRVIIRPCHQSGVHKLHEQLADTHKHLRSICVPVQDQLKVIFGDKAKQVESVMFQHTSRITSEADFIPVNDVFKVALGARSQPRACRKGQVRPTVYIEVLRSALNCSPIPLSDNEVAVVMTGGTPEAVVAAIACGYKHVLVVTHDDNEKQMLQIPPLAEEREFNIDYAAYSSPDPMGPLKGMLAACAVRMLHPFIANFLHRRPGHKVEPPGEMHIPPLETFTFIPLTGAIVARHVGEDAPDAAAATGKTPNAKKAVRGAAESPSAATPGTGKSKGADQDEEDGEENEIEDDAGDNGDEEEDDITSQLQKLEELEKGSSGKKPGKRGVASGGGGGPGKKKPRASAKPRAS</sequence>
<feature type="compositionally biased region" description="Acidic residues" evidence="1">
    <location>
        <begin position="891"/>
        <end position="916"/>
    </location>
</feature>
<organism evidence="2 3">
    <name type="scientific">Prorocentrum cordatum</name>
    <dbReference type="NCBI Taxonomy" id="2364126"/>
    <lineage>
        <taxon>Eukaryota</taxon>
        <taxon>Sar</taxon>
        <taxon>Alveolata</taxon>
        <taxon>Dinophyceae</taxon>
        <taxon>Prorocentrales</taxon>
        <taxon>Prorocentraceae</taxon>
        <taxon>Prorocentrum</taxon>
    </lineage>
</organism>
<reference evidence="2" key="1">
    <citation type="submission" date="2023-10" db="EMBL/GenBank/DDBJ databases">
        <authorList>
            <person name="Chen Y."/>
            <person name="Shah S."/>
            <person name="Dougan E. K."/>
            <person name="Thang M."/>
            <person name="Chan C."/>
        </authorList>
    </citation>
    <scope>NUCLEOTIDE SEQUENCE [LARGE SCALE GENOMIC DNA]</scope>
</reference>
<dbReference type="EMBL" id="CAUYUJ010012087">
    <property type="protein sequence ID" value="CAK0833226.1"/>
    <property type="molecule type" value="Genomic_DNA"/>
</dbReference>
<dbReference type="Proteomes" id="UP001189429">
    <property type="component" value="Unassembled WGS sequence"/>
</dbReference>
<gene>
    <name evidence="2" type="ORF">PCOR1329_LOCUS30994</name>
</gene>